<dbReference type="EMBL" id="BAABBM010000001">
    <property type="protein sequence ID" value="GAA3886928.1"/>
    <property type="molecule type" value="Genomic_DNA"/>
</dbReference>
<evidence type="ECO:0000259" key="6">
    <source>
        <dbReference type="Pfam" id="PF03668"/>
    </source>
</evidence>
<dbReference type="NCBIfam" id="NF003828">
    <property type="entry name" value="PRK05416.1"/>
    <property type="match status" value="1"/>
</dbReference>
<sequence length="314" mass="34796">MIGGARQSPRLLLVTGMSGAGKSTVLDALEDMGWDVVDNLPTDLLDGFVHGASECRTVPAAVGMDSRSRGFDPETLPGLIRSMSGVSPELLYLDCASPELIRRFDATRRLHPLAPDRPAEDGIQRERRLTFPLKAAADTVLDTTDLSPAKLRDELRLRYGDDDDQPVLTLTSFSFARGISRTADLVFDLRFVPNPHWVDELRPLTGEDVPVRDYLSQQPEWADALDRIESLLNDWIPRYWTAGKSYVTVAFGCTGGRHRSVAAAVEMAERLRRAGLAPNIRHRDLSSPPNDLIEHKLGERPMGRTAESESEVNQ</sequence>
<dbReference type="Proteomes" id="UP001500827">
    <property type="component" value="Unassembled WGS sequence"/>
</dbReference>
<dbReference type="HAMAP" id="MF_00636">
    <property type="entry name" value="RapZ_like"/>
    <property type="match status" value="1"/>
</dbReference>
<feature type="domain" description="RapZ C-terminal" evidence="7">
    <location>
        <begin position="168"/>
        <end position="285"/>
    </location>
</feature>
<keyword evidence="2 4" id="KW-0067">ATP-binding</keyword>
<feature type="compositionally biased region" description="Basic and acidic residues" evidence="5">
    <location>
        <begin position="292"/>
        <end position="302"/>
    </location>
</feature>
<name>A0ABP7KSK3_9SPHN</name>
<dbReference type="Pfam" id="PF22740">
    <property type="entry name" value="PapZ_C"/>
    <property type="match status" value="1"/>
</dbReference>
<dbReference type="InterPro" id="IPR053931">
    <property type="entry name" value="RapZ_C"/>
</dbReference>
<feature type="domain" description="RapZ-like N-terminal" evidence="6">
    <location>
        <begin position="11"/>
        <end position="160"/>
    </location>
</feature>
<reference evidence="9" key="1">
    <citation type="journal article" date="2019" name="Int. J. Syst. Evol. Microbiol.">
        <title>The Global Catalogue of Microorganisms (GCM) 10K type strain sequencing project: providing services to taxonomists for standard genome sequencing and annotation.</title>
        <authorList>
            <consortium name="The Broad Institute Genomics Platform"/>
            <consortium name="The Broad Institute Genome Sequencing Center for Infectious Disease"/>
            <person name="Wu L."/>
            <person name="Ma J."/>
        </authorList>
    </citation>
    <scope>NUCLEOTIDE SEQUENCE [LARGE SCALE GENOMIC DNA]</scope>
    <source>
        <strain evidence="9">JCM 17543</strain>
    </source>
</reference>
<evidence type="ECO:0000256" key="4">
    <source>
        <dbReference type="HAMAP-Rule" id="MF_00636"/>
    </source>
</evidence>
<protein>
    <submittedName>
        <fullName evidence="8">RNase adapter RapZ</fullName>
    </submittedName>
</protein>
<comment type="caution">
    <text evidence="8">The sequence shown here is derived from an EMBL/GenBank/DDBJ whole genome shotgun (WGS) entry which is preliminary data.</text>
</comment>
<evidence type="ECO:0000313" key="8">
    <source>
        <dbReference type="EMBL" id="GAA3886928.1"/>
    </source>
</evidence>
<dbReference type="PANTHER" id="PTHR30448">
    <property type="entry name" value="RNASE ADAPTER PROTEIN RAPZ"/>
    <property type="match status" value="1"/>
</dbReference>
<evidence type="ECO:0000256" key="2">
    <source>
        <dbReference type="ARBA" id="ARBA00022840"/>
    </source>
</evidence>
<keyword evidence="9" id="KW-1185">Reference proteome</keyword>
<evidence type="ECO:0000259" key="7">
    <source>
        <dbReference type="Pfam" id="PF22740"/>
    </source>
</evidence>
<dbReference type="InterPro" id="IPR027417">
    <property type="entry name" value="P-loop_NTPase"/>
</dbReference>
<feature type="binding site" evidence="4">
    <location>
        <begin position="65"/>
        <end position="68"/>
    </location>
    <ligand>
        <name>GTP</name>
        <dbReference type="ChEBI" id="CHEBI:37565"/>
    </ligand>
</feature>
<accession>A0ABP7KSK3</accession>
<dbReference type="PANTHER" id="PTHR30448:SF0">
    <property type="entry name" value="RNASE ADAPTER PROTEIN RAPZ"/>
    <property type="match status" value="1"/>
</dbReference>
<evidence type="ECO:0000256" key="3">
    <source>
        <dbReference type="ARBA" id="ARBA00023134"/>
    </source>
</evidence>
<evidence type="ECO:0000256" key="1">
    <source>
        <dbReference type="ARBA" id="ARBA00022741"/>
    </source>
</evidence>
<dbReference type="Pfam" id="PF03668">
    <property type="entry name" value="RapZ-like_N"/>
    <property type="match status" value="1"/>
</dbReference>
<proteinExistence type="inferred from homology"/>
<evidence type="ECO:0000256" key="5">
    <source>
        <dbReference type="SAM" id="MobiDB-lite"/>
    </source>
</evidence>
<feature type="binding site" evidence="4">
    <location>
        <begin position="16"/>
        <end position="23"/>
    </location>
    <ligand>
        <name>ATP</name>
        <dbReference type="ChEBI" id="CHEBI:30616"/>
    </ligand>
</feature>
<dbReference type="InterPro" id="IPR005337">
    <property type="entry name" value="RapZ-like"/>
</dbReference>
<organism evidence="8 9">
    <name type="scientific">Sphingomonas limnosediminicola</name>
    <dbReference type="NCBI Taxonomy" id="940133"/>
    <lineage>
        <taxon>Bacteria</taxon>
        <taxon>Pseudomonadati</taxon>
        <taxon>Pseudomonadota</taxon>
        <taxon>Alphaproteobacteria</taxon>
        <taxon>Sphingomonadales</taxon>
        <taxon>Sphingomonadaceae</taxon>
        <taxon>Sphingomonas</taxon>
    </lineage>
</organism>
<dbReference type="PIRSF" id="PIRSF005052">
    <property type="entry name" value="P-loopkin"/>
    <property type="match status" value="1"/>
</dbReference>
<dbReference type="RefSeq" id="WP_344697884.1">
    <property type="nucleotide sequence ID" value="NZ_BAABBM010000001.1"/>
</dbReference>
<keyword evidence="1 4" id="KW-0547">Nucleotide-binding</keyword>
<gene>
    <name evidence="8" type="primary">rapZ</name>
    <name evidence="8" type="ORF">GCM10022276_02570</name>
</gene>
<dbReference type="InterPro" id="IPR053930">
    <property type="entry name" value="RapZ-like_N"/>
</dbReference>
<feature type="region of interest" description="Disordered" evidence="5">
    <location>
        <begin position="283"/>
        <end position="314"/>
    </location>
</feature>
<evidence type="ECO:0000313" key="9">
    <source>
        <dbReference type="Proteomes" id="UP001500827"/>
    </source>
</evidence>
<dbReference type="SUPFAM" id="SSF52540">
    <property type="entry name" value="P-loop containing nucleoside triphosphate hydrolases"/>
    <property type="match status" value="1"/>
</dbReference>
<keyword evidence="3 4" id="KW-0342">GTP-binding</keyword>